<dbReference type="AlphaFoldDB" id="A0A1C3H3M3"/>
<keyword evidence="1" id="KW-1133">Transmembrane helix</keyword>
<dbReference type="InterPro" id="IPR045644">
    <property type="entry name" value="DUF6404"/>
</dbReference>
<feature type="transmembrane region" description="Helical" evidence="1">
    <location>
        <begin position="62"/>
        <end position="88"/>
    </location>
</feature>
<sequence>MSKPQKPIIYRPAKAKAQNSAYPPAINRTLVLLQSLKLPAWCQATPLHRFFWQRGILLSPPLLAGFISNLCGYGIFFALLTALALLLFSGWSPWAMGCGSVSAGIISGLVVACRYREWRAEYNLPSWQEIWHSAKE</sequence>
<accession>A0A1C3H3M3</accession>
<keyword evidence="1" id="KW-0812">Transmembrane</keyword>
<keyword evidence="1" id="KW-0472">Membrane</keyword>
<name>A0A1C3H3M3_9GAMM</name>
<gene>
    <name evidence="2" type="ORF">CHUV0807_1000</name>
</gene>
<protein>
    <submittedName>
        <fullName evidence="2">Uncharacterized protein</fullName>
    </submittedName>
</protein>
<organism evidence="2 3">
    <name type="scientific">Cardiobacterium hominis</name>
    <dbReference type="NCBI Taxonomy" id="2718"/>
    <lineage>
        <taxon>Bacteria</taxon>
        <taxon>Pseudomonadati</taxon>
        <taxon>Pseudomonadota</taxon>
        <taxon>Gammaproteobacteria</taxon>
        <taxon>Cardiobacteriales</taxon>
        <taxon>Cardiobacteriaceae</taxon>
        <taxon>Cardiobacterium</taxon>
    </lineage>
</organism>
<reference evidence="3" key="1">
    <citation type="submission" date="2016-04" db="EMBL/GenBank/DDBJ databases">
        <authorList>
            <person name="Tagini F."/>
        </authorList>
    </citation>
    <scope>NUCLEOTIDE SEQUENCE [LARGE SCALE GENOMIC DNA]</scope>
    <source>
        <strain evidence="3">CHUV0807</strain>
    </source>
</reference>
<dbReference type="Proteomes" id="UP000190837">
    <property type="component" value="Unassembled WGS sequence"/>
</dbReference>
<proteinExistence type="predicted"/>
<evidence type="ECO:0000256" key="1">
    <source>
        <dbReference type="SAM" id="Phobius"/>
    </source>
</evidence>
<dbReference type="RefSeq" id="WP_143312237.1">
    <property type="nucleotide sequence ID" value="NZ_FKLO01000038.1"/>
</dbReference>
<dbReference type="Pfam" id="PF19942">
    <property type="entry name" value="DUF6404"/>
    <property type="match status" value="1"/>
</dbReference>
<feature type="transmembrane region" description="Helical" evidence="1">
    <location>
        <begin position="94"/>
        <end position="113"/>
    </location>
</feature>
<dbReference type="EMBL" id="FKLO01000038">
    <property type="protein sequence ID" value="SAM62306.1"/>
    <property type="molecule type" value="Genomic_DNA"/>
</dbReference>
<evidence type="ECO:0000313" key="3">
    <source>
        <dbReference type="Proteomes" id="UP000190837"/>
    </source>
</evidence>
<evidence type="ECO:0000313" key="2">
    <source>
        <dbReference type="EMBL" id="SAM62306.1"/>
    </source>
</evidence>